<dbReference type="Pfam" id="PF13411">
    <property type="entry name" value="MerR_1"/>
    <property type="match status" value="1"/>
</dbReference>
<evidence type="ECO:0000256" key="1">
    <source>
        <dbReference type="ARBA" id="ARBA00023015"/>
    </source>
</evidence>
<name>A0A1V4IX63_9CLOT</name>
<dbReference type="InterPro" id="IPR009061">
    <property type="entry name" value="DNA-bd_dom_put_sf"/>
</dbReference>
<evidence type="ECO:0000256" key="4">
    <source>
        <dbReference type="SAM" id="Coils"/>
    </source>
</evidence>
<dbReference type="Proteomes" id="UP000190080">
    <property type="component" value="Unassembled WGS sequence"/>
</dbReference>
<feature type="domain" description="HTH merR-type" evidence="5">
    <location>
        <begin position="5"/>
        <end position="46"/>
    </location>
</feature>
<dbReference type="PROSITE" id="PS50937">
    <property type="entry name" value="HTH_MERR_2"/>
    <property type="match status" value="2"/>
</dbReference>
<dbReference type="CDD" id="cd00592">
    <property type="entry name" value="HTH_MerR-like"/>
    <property type="match status" value="1"/>
</dbReference>
<evidence type="ECO:0000256" key="3">
    <source>
        <dbReference type="ARBA" id="ARBA00023163"/>
    </source>
</evidence>
<dbReference type="AlphaFoldDB" id="A0A1V4IX63"/>
<keyword evidence="3" id="KW-0804">Transcription</keyword>
<evidence type="ECO:0000256" key="2">
    <source>
        <dbReference type="ARBA" id="ARBA00023125"/>
    </source>
</evidence>
<dbReference type="SUPFAM" id="SSF46955">
    <property type="entry name" value="Putative DNA-binding domain"/>
    <property type="match status" value="2"/>
</dbReference>
<gene>
    <name evidence="6" type="primary">zntR</name>
    <name evidence="6" type="ORF">CLORY_06140</name>
</gene>
<evidence type="ECO:0000259" key="5">
    <source>
        <dbReference type="PROSITE" id="PS50937"/>
    </source>
</evidence>
<keyword evidence="1" id="KW-0805">Transcription regulation</keyword>
<keyword evidence="4" id="KW-0175">Coiled coil</keyword>
<dbReference type="STRING" id="1450648.CLORY_06140"/>
<dbReference type="InterPro" id="IPR047057">
    <property type="entry name" value="MerR_fam"/>
</dbReference>
<feature type="coiled-coil region" evidence="4">
    <location>
        <begin position="95"/>
        <end position="122"/>
    </location>
</feature>
<feature type="domain" description="HTH merR-type" evidence="5">
    <location>
        <begin position="127"/>
        <end position="195"/>
    </location>
</feature>
<keyword evidence="7" id="KW-1185">Reference proteome</keyword>
<evidence type="ECO:0000313" key="6">
    <source>
        <dbReference type="EMBL" id="OPJ64420.1"/>
    </source>
</evidence>
<dbReference type="EMBL" id="MZGV01000004">
    <property type="protein sequence ID" value="OPJ64420.1"/>
    <property type="molecule type" value="Genomic_DNA"/>
</dbReference>
<accession>A0A1V4IX63</accession>
<sequence length="254" mass="29153">MMENKYMTAQVAKIIGIHPNTVRLYEKLSLIPKPQRLSNGYRVFSDFHIAQFKLARTALKVEVLQSGLRKNMINIIKLSAQGEFERAIVCTQNYIEQVKIERKNAEEAIEITKNLLSDVKEKETDVSLTRKETADYLEVTIDTLRNWEMNGLLSVKRRQNGYRIYTKNDIQLLKIIRSLRCANYSLAAILRMVNAISNNSEIDIREVINTPQSDDIVTVCDKLLTSLSNAELNANSILRQLEAMQENFNMNPTV</sequence>
<dbReference type="Pfam" id="PF00376">
    <property type="entry name" value="MerR"/>
    <property type="match status" value="1"/>
</dbReference>
<keyword evidence="2" id="KW-0238">DNA-binding</keyword>
<proteinExistence type="predicted"/>
<protein>
    <submittedName>
        <fullName evidence="6">HTH-type transcriptional regulator ZntR</fullName>
    </submittedName>
</protein>
<dbReference type="Gene3D" id="1.10.1660.10">
    <property type="match status" value="2"/>
</dbReference>
<dbReference type="PANTHER" id="PTHR30204:SF94">
    <property type="entry name" value="HEAVY METAL-DEPENDENT TRANSCRIPTIONAL REGULATOR HI_0293-RELATED"/>
    <property type="match status" value="1"/>
</dbReference>
<dbReference type="SMART" id="SM00422">
    <property type="entry name" value="HTH_MERR"/>
    <property type="match status" value="2"/>
</dbReference>
<evidence type="ECO:0000313" key="7">
    <source>
        <dbReference type="Proteomes" id="UP000190080"/>
    </source>
</evidence>
<dbReference type="GO" id="GO:0003677">
    <property type="term" value="F:DNA binding"/>
    <property type="evidence" value="ECO:0007669"/>
    <property type="project" value="UniProtKB-KW"/>
</dbReference>
<dbReference type="PANTHER" id="PTHR30204">
    <property type="entry name" value="REDOX-CYCLING DRUG-SENSING TRANSCRIPTIONAL ACTIVATOR SOXR"/>
    <property type="match status" value="1"/>
</dbReference>
<dbReference type="InterPro" id="IPR000551">
    <property type="entry name" value="MerR-type_HTH_dom"/>
</dbReference>
<reference evidence="6 7" key="1">
    <citation type="submission" date="2017-03" db="EMBL/GenBank/DDBJ databases">
        <title>Genome sequence of Clostridium oryzae DSM 28571.</title>
        <authorList>
            <person name="Poehlein A."/>
            <person name="Daniel R."/>
        </authorList>
    </citation>
    <scope>NUCLEOTIDE SEQUENCE [LARGE SCALE GENOMIC DNA]</scope>
    <source>
        <strain evidence="6 7">DSM 28571</strain>
    </source>
</reference>
<comment type="caution">
    <text evidence="6">The sequence shown here is derived from an EMBL/GenBank/DDBJ whole genome shotgun (WGS) entry which is preliminary data.</text>
</comment>
<organism evidence="6 7">
    <name type="scientific">Clostridium oryzae</name>
    <dbReference type="NCBI Taxonomy" id="1450648"/>
    <lineage>
        <taxon>Bacteria</taxon>
        <taxon>Bacillati</taxon>
        <taxon>Bacillota</taxon>
        <taxon>Clostridia</taxon>
        <taxon>Eubacteriales</taxon>
        <taxon>Clostridiaceae</taxon>
        <taxon>Clostridium</taxon>
    </lineage>
</organism>
<dbReference type="GO" id="GO:0003700">
    <property type="term" value="F:DNA-binding transcription factor activity"/>
    <property type="evidence" value="ECO:0007669"/>
    <property type="project" value="InterPro"/>
</dbReference>